<sequence length="109" mass="12349">MGLFVSRECAFRPVLLEPYLLIRHSLIQHHLMSKVVEERVVGSKVRLSELDTRLSSSNDLLGIEVLRGSLHLTTDYLATEEKVVTANSRVKATEAESSRLWKDLIEAMD</sequence>
<comment type="caution">
    <text evidence="1">The sequence shown here is derived from an EMBL/GenBank/DDBJ whole genome shotgun (WGS) entry which is preliminary data.</text>
</comment>
<dbReference type="AlphaFoldDB" id="A0AAW2D867"/>
<reference evidence="1 2" key="1">
    <citation type="submission" date="2024-01" db="EMBL/GenBank/DDBJ databases">
        <title>A telomere-to-telomere, gap-free genome of sweet tea (Lithocarpus litseifolius).</title>
        <authorList>
            <person name="Zhou J."/>
        </authorList>
    </citation>
    <scope>NUCLEOTIDE SEQUENCE [LARGE SCALE GENOMIC DNA]</scope>
    <source>
        <strain evidence="1">Zhou-2022a</strain>
        <tissue evidence="1">Leaf</tissue>
    </source>
</reference>
<keyword evidence="2" id="KW-1185">Reference proteome</keyword>
<evidence type="ECO:0000313" key="2">
    <source>
        <dbReference type="Proteomes" id="UP001459277"/>
    </source>
</evidence>
<accession>A0AAW2D867</accession>
<dbReference type="Proteomes" id="UP001459277">
    <property type="component" value="Unassembled WGS sequence"/>
</dbReference>
<gene>
    <name evidence="1" type="ORF">SO802_012442</name>
</gene>
<protein>
    <submittedName>
        <fullName evidence="1">Uncharacterized protein</fullName>
    </submittedName>
</protein>
<proteinExistence type="predicted"/>
<organism evidence="1 2">
    <name type="scientific">Lithocarpus litseifolius</name>
    <dbReference type="NCBI Taxonomy" id="425828"/>
    <lineage>
        <taxon>Eukaryota</taxon>
        <taxon>Viridiplantae</taxon>
        <taxon>Streptophyta</taxon>
        <taxon>Embryophyta</taxon>
        <taxon>Tracheophyta</taxon>
        <taxon>Spermatophyta</taxon>
        <taxon>Magnoliopsida</taxon>
        <taxon>eudicotyledons</taxon>
        <taxon>Gunneridae</taxon>
        <taxon>Pentapetalae</taxon>
        <taxon>rosids</taxon>
        <taxon>fabids</taxon>
        <taxon>Fagales</taxon>
        <taxon>Fagaceae</taxon>
        <taxon>Lithocarpus</taxon>
    </lineage>
</organism>
<name>A0AAW2D867_9ROSI</name>
<dbReference type="EMBL" id="JAZDWU010000004">
    <property type="protein sequence ID" value="KAL0004881.1"/>
    <property type="molecule type" value="Genomic_DNA"/>
</dbReference>
<evidence type="ECO:0000313" key="1">
    <source>
        <dbReference type="EMBL" id="KAL0004881.1"/>
    </source>
</evidence>